<name>A0A7W5H8X1_9BACT</name>
<keyword evidence="2" id="KW-1185">Reference proteome</keyword>
<dbReference type="AlphaFoldDB" id="A0A7W5H8X1"/>
<evidence type="ECO:0000313" key="1">
    <source>
        <dbReference type="EMBL" id="MBB3209903.1"/>
    </source>
</evidence>
<reference evidence="1 2" key="1">
    <citation type="submission" date="2020-08" db="EMBL/GenBank/DDBJ databases">
        <title>Genomic Encyclopedia of Type Strains, Phase III (KMG-III): the genomes of soil and plant-associated and newly described type strains.</title>
        <authorList>
            <person name="Whitman W."/>
        </authorList>
    </citation>
    <scope>NUCLEOTIDE SEQUENCE [LARGE SCALE GENOMIC DNA]</scope>
    <source>
        <strain evidence="1 2">CECT 8075</strain>
    </source>
</reference>
<dbReference type="Proteomes" id="UP000536179">
    <property type="component" value="Unassembled WGS sequence"/>
</dbReference>
<sequence>MCHDSFLLFLLYGRVQESPARVDMSGDCRAATRHLTSFGIEHAKEGKNAPFLVKRIGTNSREEAAVESIAGHFFRSAKFETSP</sequence>
<organism evidence="1 2">
    <name type="scientific">Aporhodopirellula rubra</name>
    <dbReference type="NCBI Taxonomy" id="980271"/>
    <lineage>
        <taxon>Bacteria</taxon>
        <taxon>Pseudomonadati</taxon>
        <taxon>Planctomycetota</taxon>
        <taxon>Planctomycetia</taxon>
        <taxon>Pirellulales</taxon>
        <taxon>Pirellulaceae</taxon>
        <taxon>Aporhodopirellula</taxon>
    </lineage>
</organism>
<dbReference type="EMBL" id="JACHXU010000029">
    <property type="protein sequence ID" value="MBB3209903.1"/>
    <property type="molecule type" value="Genomic_DNA"/>
</dbReference>
<protein>
    <submittedName>
        <fullName evidence="1">Uncharacterized protein</fullName>
    </submittedName>
</protein>
<comment type="caution">
    <text evidence="1">The sequence shown here is derived from an EMBL/GenBank/DDBJ whole genome shotgun (WGS) entry which is preliminary data.</text>
</comment>
<accession>A0A7W5H8X1</accession>
<gene>
    <name evidence="1" type="ORF">FHS27_005748</name>
</gene>
<proteinExistence type="predicted"/>
<evidence type="ECO:0000313" key="2">
    <source>
        <dbReference type="Proteomes" id="UP000536179"/>
    </source>
</evidence>